<name>A0A4Y2VS41_ARAVE</name>
<keyword evidence="1" id="KW-0547">Nucleotide-binding</keyword>
<organism evidence="3 4">
    <name type="scientific">Araneus ventricosus</name>
    <name type="common">Orbweaver spider</name>
    <name type="synonym">Epeira ventricosa</name>
    <dbReference type="NCBI Taxonomy" id="182803"/>
    <lineage>
        <taxon>Eukaryota</taxon>
        <taxon>Metazoa</taxon>
        <taxon>Ecdysozoa</taxon>
        <taxon>Arthropoda</taxon>
        <taxon>Chelicerata</taxon>
        <taxon>Arachnida</taxon>
        <taxon>Araneae</taxon>
        <taxon>Araneomorphae</taxon>
        <taxon>Entelegynae</taxon>
        <taxon>Araneoidea</taxon>
        <taxon>Araneidae</taxon>
        <taxon>Araneus</taxon>
    </lineage>
</organism>
<dbReference type="GO" id="GO:0035099">
    <property type="term" value="P:hemocyte migration"/>
    <property type="evidence" value="ECO:0007669"/>
    <property type="project" value="UniProtKB-ARBA"/>
</dbReference>
<dbReference type="Pfam" id="PF00071">
    <property type="entry name" value="Ras"/>
    <property type="match status" value="1"/>
</dbReference>
<dbReference type="Gene3D" id="3.40.50.300">
    <property type="entry name" value="P-loop containing nucleotide triphosphate hydrolases"/>
    <property type="match status" value="1"/>
</dbReference>
<dbReference type="SMART" id="SM00175">
    <property type="entry name" value="RAB"/>
    <property type="match status" value="1"/>
</dbReference>
<dbReference type="InterPro" id="IPR003578">
    <property type="entry name" value="Small_GTPase_Rho"/>
</dbReference>
<evidence type="ECO:0000313" key="3">
    <source>
        <dbReference type="EMBL" id="GBO26577.1"/>
    </source>
</evidence>
<dbReference type="SUPFAM" id="SSF52540">
    <property type="entry name" value="P-loop containing nucleoside triphosphate hydrolases"/>
    <property type="match status" value="1"/>
</dbReference>
<dbReference type="AlphaFoldDB" id="A0A4Y2VS41"/>
<dbReference type="OrthoDB" id="63533at2759"/>
<dbReference type="GO" id="GO:0001667">
    <property type="term" value="P:ameboidal-type cell migration"/>
    <property type="evidence" value="ECO:0007669"/>
    <property type="project" value="UniProtKB-ARBA"/>
</dbReference>
<comment type="caution">
    <text evidence="3">The sequence shown here is derived from an EMBL/GenBank/DDBJ whole genome shotgun (WGS) entry which is preliminary data.</text>
</comment>
<keyword evidence="2" id="KW-0342">GTP-binding</keyword>
<evidence type="ECO:0000313" key="4">
    <source>
        <dbReference type="Proteomes" id="UP000499080"/>
    </source>
</evidence>
<gene>
    <name evidence="3" type="ORF">AVEN_153993_1</name>
</gene>
<proteinExistence type="predicted"/>
<evidence type="ECO:0000256" key="1">
    <source>
        <dbReference type="ARBA" id="ARBA00022741"/>
    </source>
</evidence>
<dbReference type="GO" id="GO:0022412">
    <property type="term" value="P:cellular process involved in reproduction in multicellular organism"/>
    <property type="evidence" value="ECO:0007669"/>
    <property type="project" value="UniProtKB-ARBA"/>
</dbReference>
<dbReference type="EMBL" id="BGPR01049585">
    <property type="protein sequence ID" value="GBO26577.1"/>
    <property type="molecule type" value="Genomic_DNA"/>
</dbReference>
<dbReference type="GO" id="GO:0003006">
    <property type="term" value="P:developmental process involved in reproduction"/>
    <property type="evidence" value="ECO:0007669"/>
    <property type="project" value="UniProtKB-ARBA"/>
</dbReference>
<reference evidence="3 4" key="1">
    <citation type="journal article" date="2019" name="Sci. Rep.">
        <title>Orb-weaving spider Araneus ventricosus genome elucidates the spidroin gene catalogue.</title>
        <authorList>
            <person name="Kono N."/>
            <person name="Nakamura H."/>
            <person name="Ohtoshi R."/>
            <person name="Moran D.A.P."/>
            <person name="Shinohara A."/>
            <person name="Yoshida Y."/>
            <person name="Fujiwara M."/>
            <person name="Mori M."/>
            <person name="Tomita M."/>
            <person name="Arakawa K."/>
        </authorList>
    </citation>
    <scope>NUCLEOTIDE SEQUENCE [LARGE SCALE GENOMIC DNA]</scope>
</reference>
<dbReference type="InterPro" id="IPR001806">
    <property type="entry name" value="Small_GTPase"/>
</dbReference>
<dbReference type="PROSITE" id="PS51419">
    <property type="entry name" value="RAB"/>
    <property type="match status" value="1"/>
</dbReference>
<dbReference type="Proteomes" id="UP000499080">
    <property type="component" value="Unassembled WGS sequence"/>
</dbReference>
<dbReference type="GO" id="GO:0007264">
    <property type="term" value="P:small GTPase-mediated signal transduction"/>
    <property type="evidence" value="ECO:0007669"/>
    <property type="project" value="InterPro"/>
</dbReference>
<dbReference type="PRINTS" id="PR00449">
    <property type="entry name" value="RASTRNSFRMNG"/>
</dbReference>
<sequence>MEDDQAPPDFPVEGEKKIVVVGHSGCGKTSLIASFISESPVDMTGTVPKEIRKTISFGRERLEVVLREEPSGHYFEFVRMLDYAGTSAALVCFAFNDANSIRSVPKWIHEMRQYCRPGDLSVVGCKLDLKHKTPVSVEEWMDLEKAIIPYKYLECSAKTGEGVSHLVRIVGSVLLNQQRS</sequence>
<dbReference type="GO" id="GO:0003924">
    <property type="term" value="F:GTPase activity"/>
    <property type="evidence" value="ECO:0007669"/>
    <property type="project" value="InterPro"/>
</dbReference>
<evidence type="ECO:0000256" key="2">
    <source>
        <dbReference type="ARBA" id="ARBA00023134"/>
    </source>
</evidence>
<protein>
    <submittedName>
        <fullName evidence="3">Uncharacterized protein</fullName>
    </submittedName>
</protein>
<dbReference type="SMART" id="SM00174">
    <property type="entry name" value="RHO"/>
    <property type="match status" value="1"/>
</dbReference>
<accession>A0A4Y2VS41</accession>
<dbReference type="InterPro" id="IPR027417">
    <property type="entry name" value="P-loop_NTPase"/>
</dbReference>
<dbReference type="GO" id="GO:0035006">
    <property type="term" value="P:melanization defense response"/>
    <property type="evidence" value="ECO:0007669"/>
    <property type="project" value="UniProtKB-ARBA"/>
</dbReference>
<dbReference type="PANTHER" id="PTHR24072">
    <property type="entry name" value="RHO FAMILY GTPASE"/>
    <property type="match status" value="1"/>
</dbReference>
<dbReference type="GO" id="GO:0005525">
    <property type="term" value="F:GTP binding"/>
    <property type="evidence" value="ECO:0007669"/>
    <property type="project" value="UniProtKB-KW"/>
</dbReference>
<dbReference type="SMART" id="SM00173">
    <property type="entry name" value="RAS"/>
    <property type="match status" value="1"/>
</dbReference>
<keyword evidence="4" id="KW-1185">Reference proteome</keyword>